<gene>
    <name evidence="1" type="ORF">VJ786_08640</name>
</gene>
<accession>A0ABU8I5H1</accession>
<dbReference type="RefSeq" id="WP_099365812.1">
    <property type="nucleotide sequence ID" value="NZ_JAYLLN010000017.1"/>
</dbReference>
<proteinExistence type="predicted"/>
<keyword evidence="2" id="KW-1185">Reference proteome</keyword>
<protein>
    <submittedName>
        <fullName evidence="1">Uncharacterized protein</fullName>
    </submittedName>
</protein>
<name>A0ABU8I5H1_9SPHI</name>
<comment type="caution">
    <text evidence="1">The sequence shown here is derived from an EMBL/GenBank/DDBJ whole genome shotgun (WGS) entry which is preliminary data.</text>
</comment>
<organism evidence="1 2">
    <name type="scientific">Sphingobacterium tenebrionis</name>
    <dbReference type="NCBI Taxonomy" id="3111775"/>
    <lineage>
        <taxon>Bacteria</taxon>
        <taxon>Pseudomonadati</taxon>
        <taxon>Bacteroidota</taxon>
        <taxon>Sphingobacteriia</taxon>
        <taxon>Sphingobacteriales</taxon>
        <taxon>Sphingobacteriaceae</taxon>
        <taxon>Sphingobacterium</taxon>
    </lineage>
</organism>
<reference evidence="1 2" key="1">
    <citation type="submission" date="2024-01" db="EMBL/GenBank/DDBJ databases">
        <title>Sphingobacterium tenebrionis sp. nov., a novel endophyte isolated from tenebrio molitor intestines.</title>
        <authorList>
            <person name="Zhang C."/>
        </authorList>
    </citation>
    <scope>NUCLEOTIDE SEQUENCE [LARGE SCALE GENOMIC DNA]</scope>
    <source>
        <strain evidence="1 2">PU5-4</strain>
    </source>
</reference>
<evidence type="ECO:0000313" key="2">
    <source>
        <dbReference type="Proteomes" id="UP001363035"/>
    </source>
</evidence>
<evidence type="ECO:0000313" key="1">
    <source>
        <dbReference type="EMBL" id="MEI5984969.1"/>
    </source>
</evidence>
<dbReference type="EMBL" id="JAYLLN010000017">
    <property type="protein sequence ID" value="MEI5984969.1"/>
    <property type="molecule type" value="Genomic_DNA"/>
</dbReference>
<sequence>MKGVRWRGWWRGWKGDGGRRWCWAVVEGMVEEMVEGMLGLVMGGVGEGIRQKKRHCEERSNLSVSVMVSVVEPSVRVQPYRSFDCAQDDKG</sequence>
<dbReference type="Proteomes" id="UP001363035">
    <property type="component" value="Unassembled WGS sequence"/>
</dbReference>